<dbReference type="GO" id="GO:0006457">
    <property type="term" value="P:protein folding"/>
    <property type="evidence" value="ECO:0007669"/>
    <property type="project" value="UniProtKB-UniRule"/>
</dbReference>
<dbReference type="Gene3D" id="3.10.420.10">
    <property type="entry name" value="SecB-like"/>
    <property type="match status" value="1"/>
</dbReference>
<dbReference type="AlphaFoldDB" id="A0A2P7AZ70"/>
<dbReference type="NCBIfam" id="TIGR00809">
    <property type="entry name" value="secB"/>
    <property type="match status" value="1"/>
</dbReference>
<protein>
    <recommendedName>
        <fullName evidence="6">Protein-export protein SecB</fullName>
    </recommendedName>
</protein>
<keyword evidence="2 6" id="KW-0813">Transport</keyword>
<dbReference type="InterPro" id="IPR003708">
    <property type="entry name" value="SecB"/>
</dbReference>
<evidence type="ECO:0000256" key="2">
    <source>
        <dbReference type="ARBA" id="ARBA00022448"/>
    </source>
</evidence>
<keyword evidence="9" id="KW-1185">Reference proteome</keyword>
<evidence type="ECO:0000313" key="9">
    <source>
        <dbReference type="Proteomes" id="UP000241158"/>
    </source>
</evidence>
<feature type="compositionally biased region" description="Basic and acidic residues" evidence="7">
    <location>
        <begin position="1"/>
        <end position="11"/>
    </location>
</feature>
<dbReference type="Pfam" id="PF02556">
    <property type="entry name" value="SecB"/>
    <property type="match status" value="1"/>
</dbReference>
<evidence type="ECO:0000313" key="8">
    <source>
        <dbReference type="EMBL" id="PSH59501.1"/>
    </source>
</evidence>
<dbReference type="PRINTS" id="PR01594">
    <property type="entry name" value="SECBCHAPRONE"/>
</dbReference>
<dbReference type="EMBL" id="PGGN01000001">
    <property type="protein sequence ID" value="PSH59501.1"/>
    <property type="molecule type" value="Genomic_DNA"/>
</dbReference>
<dbReference type="OrthoDB" id="9795145at2"/>
<keyword evidence="6" id="KW-0963">Cytoplasm</keyword>
<dbReference type="HAMAP" id="MF_00821">
    <property type="entry name" value="SecB"/>
    <property type="match status" value="1"/>
</dbReference>
<dbReference type="GO" id="GO:0051262">
    <property type="term" value="P:protein tetramerization"/>
    <property type="evidence" value="ECO:0007669"/>
    <property type="project" value="InterPro"/>
</dbReference>
<organism evidence="8 9">
    <name type="scientific">Phyllobacterium endophyticum</name>
    <dbReference type="NCBI Taxonomy" id="1149773"/>
    <lineage>
        <taxon>Bacteria</taxon>
        <taxon>Pseudomonadati</taxon>
        <taxon>Pseudomonadota</taxon>
        <taxon>Alphaproteobacteria</taxon>
        <taxon>Hyphomicrobiales</taxon>
        <taxon>Phyllobacteriaceae</taxon>
        <taxon>Phyllobacterium</taxon>
    </lineage>
</organism>
<keyword evidence="4 6" id="KW-0811">Translocation</keyword>
<dbReference type="SUPFAM" id="SSF54611">
    <property type="entry name" value="SecB-like"/>
    <property type="match status" value="1"/>
</dbReference>
<dbReference type="GO" id="GO:0015031">
    <property type="term" value="P:protein transport"/>
    <property type="evidence" value="ECO:0007669"/>
    <property type="project" value="UniProtKB-UniRule"/>
</dbReference>
<dbReference type="InterPro" id="IPR035958">
    <property type="entry name" value="SecB-like_sf"/>
</dbReference>
<dbReference type="GO" id="GO:0051082">
    <property type="term" value="F:unfolded protein binding"/>
    <property type="evidence" value="ECO:0007669"/>
    <property type="project" value="InterPro"/>
</dbReference>
<evidence type="ECO:0000256" key="5">
    <source>
        <dbReference type="ARBA" id="ARBA00023186"/>
    </source>
</evidence>
<dbReference type="Proteomes" id="UP000241158">
    <property type="component" value="Unassembled WGS sequence"/>
</dbReference>
<evidence type="ECO:0000256" key="7">
    <source>
        <dbReference type="SAM" id="MobiDB-lite"/>
    </source>
</evidence>
<name>A0A2P7AZ70_9HYPH</name>
<proteinExistence type="inferred from homology"/>
<evidence type="ECO:0000256" key="6">
    <source>
        <dbReference type="HAMAP-Rule" id="MF_00821"/>
    </source>
</evidence>
<sequence length="168" mass="18372">MAQKPDEKAENGSEATNGNGSVQQQTLNILAQYVKDLSFESPGAPLSLRPRENAPGISINVNVNANPIAENDFDVVLTLSAKASEGKDVLFNAELVYGGVFRLVGFPQEHLLPLLFIECPRLLFPFARQIIAEATRNGGFPPLMIDPIDFAQMFQQRMAEEQAKAKVS</sequence>
<comment type="subcellular location">
    <subcellularLocation>
        <location evidence="6">Cytoplasm</location>
    </subcellularLocation>
</comment>
<dbReference type="NCBIfam" id="NF004392">
    <property type="entry name" value="PRK05751.1-3"/>
    <property type="match status" value="1"/>
</dbReference>
<comment type="function">
    <text evidence="6">One of the proteins required for the normal export of preproteins out of the cell cytoplasm. It is a molecular chaperone that binds to a subset of precursor proteins, maintaining them in a translocation-competent state. It also specifically binds to its receptor SecA.</text>
</comment>
<reference evidence="9" key="1">
    <citation type="submission" date="2017-11" db="EMBL/GenBank/DDBJ databases">
        <authorList>
            <person name="Kuznetsova I."/>
            <person name="Sazanova A."/>
            <person name="Chirak E."/>
            <person name="Safronova V."/>
            <person name="Willems A."/>
        </authorList>
    </citation>
    <scope>NUCLEOTIDE SEQUENCE [LARGE SCALE GENOMIC DNA]</scope>
    <source>
        <strain evidence="9">PEPV15</strain>
    </source>
</reference>
<dbReference type="PANTHER" id="PTHR36918:SF1">
    <property type="entry name" value="PROTEIN-EXPORT PROTEIN SECB"/>
    <property type="match status" value="1"/>
</dbReference>
<dbReference type="GO" id="GO:0005737">
    <property type="term" value="C:cytoplasm"/>
    <property type="evidence" value="ECO:0007669"/>
    <property type="project" value="UniProtKB-SubCell"/>
</dbReference>
<keyword evidence="3 6" id="KW-0653">Protein transport</keyword>
<evidence type="ECO:0000256" key="3">
    <source>
        <dbReference type="ARBA" id="ARBA00022927"/>
    </source>
</evidence>
<evidence type="ECO:0000256" key="1">
    <source>
        <dbReference type="ARBA" id="ARBA00009990"/>
    </source>
</evidence>
<comment type="similarity">
    <text evidence="1 6">Belongs to the SecB family.</text>
</comment>
<dbReference type="RefSeq" id="WP_106714802.1">
    <property type="nucleotide sequence ID" value="NZ_JACHXT010000002.1"/>
</dbReference>
<feature type="region of interest" description="Disordered" evidence="7">
    <location>
        <begin position="1"/>
        <end position="21"/>
    </location>
</feature>
<comment type="subunit">
    <text evidence="6">Homotetramer, a dimer of dimers. One homotetramer interacts with 1 SecA dimer.</text>
</comment>
<keyword evidence="5 6" id="KW-0143">Chaperone</keyword>
<dbReference type="PANTHER" id="PTHR36918">
    <property type="match status" value="1"/>
</dbReference>
<gene>
    <name evidence="6" type="primary">secB</name>
    <name evidence="8" type="ORF">CU100_01555</name>
</gene>
<accession>A0A2P7AZ70</accession>
<evidence type="ECO:0000256" key="4">
    <source>
        <dbReference type="ARBA" id="ARBA00023010"/>
    </source>
</evidence>
<comment type="caution">
    <text evidence="8">The sequence shown here is derived from an EMBL/GenBank/DDBJ whole genome shotgun (WGS) entry which is preliminary data.</text>
</comment>